<keyword evidence="1 10" id="KW-1003">Cell membrane</keyword>
<dbReference type="InterPro" id="IPR013347">
    <property type="entry name" value="MeTrfase_F_su"/>
</dbReference>
<evidence type="ECO:0000256" key="1">
    <source>
        <dbReference type="ARBA" id="ARBA00022475"/>
    </source>
</evidence>
<dbReference type="AlphaFoldDB" id="A0A2U1S6S6"/>
<dbReference type="HAMAP" id="MF_01099">
    <property type="entry name" value="MtrF"/>
    <property type="match status" value="1"/>
</dbReference>
<sequence>MVKISNKPNVNGINNVSEDVDYSAKLIAREGKLFAGLINTRFKGFAYGIILALVLIVIIPAIAKLCGL</sequence>
<comment type="pathway">
    <text evidence="10">One-carbon metabolism; methanogenesis from CO(2); methyl-coenzyme M from 5,10-methylene-5,6,7,8-tetrahydromethanopterin: step 2/2.</text>
</comment>
<reference evidence="12 13" key="1">
    <citation type="submission" date="2017-03" db="EMBL/GenBank/DDBJ databases">
        <title>Genome sequence of Methanobrevibacter wosei.</title>
        <authorList>
            <person name="Poehlein A."/>
            <person name="Seedorf H."/>
            <person name="Daniel R."/>
        </authorList>
    </citation>
    <scope>NUCLEOTIDE SEQUENCE [LARGE SCALE GENOMIC DNA]</scope>
    <source>
        <strain evidence="12 13">DSM 11979</strain>
    </source>
</reference>
<dbReference type="GO" id="GO:0030269">
    <property type="term" value="F:tetrahydromethanopterin S-methyltransferase activity"/>
    <property type="evidence" value="ECO:0007669"/>
    <property type="project" value="UniProtKB-UniRule"/>
</dbReference>
<keyword evidence="2 10" id="KW-0554">One-carbon metabolism</keyword>
<dbReference type="GO" id="GO:0019386">
    <property type="term" value="P:methanogenesis, from carbon dioxide"/>
    <property type="evidence" value="ECO:0007669"/>
    <property type="project" value="UniProtKB-UniRule"/>
</dbReference>
<comment type="subcellular location">
    <subcellularLocation>
        <location evidence="10">Cell membrane</location>
        <topology evidence="10">Single-pass membrane protein</topology>
    </subcellularLocation>
</comment>
<comment type="caution">
    <text evidence="12">The sequence shown here is derived from an EMBL/GenBank/DDBJ whole genome shotgun (WGS) entry which is preliminary data.</text>
</comment>
<dbReference type="NCBIfam" id="TIGR02507">
    <property type="entry name" value="MtrF"/>
    <property type="match status" value="1"/>
</dbReference>
<proteinExistence type="inferred from homology"/>
<evidence type="ECO:0000256" key="10">
    <source>
        <dbReference type="HAMAP-Rule" id="MF_01099"/>
    </source>
</evidence>
<comment type="subunit">
    <text evidence="10">The complex is composed of 8 subunits; MtrA, MtrB, MtrC, MtrD, MtrE, MtrF, MtrG and MtrH.</text>
</comment>
<comment type="similarity">
    <text evidence="10">Belongs to the MtrF family.</text>
</comment>
<comment type="function">
    <text evidence="10">Part of a complex that catalyzes the formation of methyl-coenzyme M and tetrahydromethanopterin from coenzyme M and methyl-tetrahydromethanopterin. This is an energy-conserving, sodium-ion translocating step.</text>
</comment>
<evidence type="ECO:0000256" key="2">
    <source>
        <dbReference type="ARBA" id="ARBA00022563"/>
    </source>
</evidence>
<evidence type="ECO:0000256" key="8">
    <source>
        <dbReference type="ARBA" id="ARBA00022994"/>
    </source>
</evidence>
<accession>A0A2U1S6S6</accession>
<dbReference type="RefSeq" id="WP_116669472.1">
    <property type="nucleotide sequence ID" value="NZ_CAMLVV010000006.1"/>
</dbReference>
<feature type="domain" description="Tetrahydromethanopterin S-methyltransferase F subunit" evidence="11">
    <location>
        <begin position="1"/>
        <end position="62"/>
    </location>
</feature>
<dbReference type="NCBIfam" id="NF009776">
    <property type="entry name" value="PRK13275.1"/>
    <property type="match status" value="1"/>
</dbReference>
<keyword evidence="7 10" id="KW-1133">Transmembrane helix</keyword>
<dbReference type="OrthoDB" id="74731at2157"/>
<dbReference type="UniPathway" id="UPA00640">
    <property type="reaction ID" value="UER00698"/>
</dbReference>
<feature type="transmembrane region" description="Helical" evidence="10">
    <location>
        <begin position="44"/>
        <end position="63"/>
    </location>
</feature>
<name>A0A2U1S6S6_9EURY</name>
<evidence type="ECO:0000256" key="4">
    <source>
        <dbReference type="ARBA" id="ARBA00022679"/>
    </source>
</evidence>
<keyword evidence="6 10" id="KW-1278">Translocase</keyword>
<keyword evidence="4 10" id="KW-0808">Transferase</keyword>
<dbReference type="EC" id="7.2.1.4" evidence="10"/>
<evidence type="ECO:0000256" key="7">
    <source>
        <dbReference type="ARBA" id="ARBA00022989"/>
    </source>
</evidence>
<comment type="catalytic activity">
    <reaction evidence="10">
        <text>5-methyl-5,6,7,8-tetrahydromethanopterin + coenzyme M + 2 Na(+)(in) = 5,6,7,8-tetrahydromethanopterin + methyl-coenzyme M + 2 Na(+)(out)</text>
        <dbReference type="Rhea" id="RHEA:53492"/>
        <dbReference type="ChEBI" id="CHEBI:29101"/>
        <dbReference type="ChEBI" id="CHEBI:58103"/>
        <dbReference type="ChEBI" id="CHEBI:58116"/>
        <dbReference type="ChEBI" id="CHEBI:58286"/>
        <dbReference type="ChEBI" id="CHEBI:58319"/>
        <dbReference type="EC" id="7.2.1.4"/>
    </reaction>
</comment>
<evidence type="ECO:0000256" key="3">
    <source>
        <dbReference type="ARBA" id="ARBA00022603"/>
    </source>
</evidence>
<dbReference type="EMBL" id="MZGU01000004">
    <property type="protein sequence ID" value="PWB85823.1"/>
    <property type="molecule type" value="Genomic_DNA"/>
</dbReference>
<evidence type="ECO:0000256" key="9">
    <source>
        <dbReference type="ARBA" id="ARBA00023136"/>
    </source>
</evidence>
<keyword evidence="13" id="KW-1185">Reference proteome</keyword>
<dbReference type="GO" id="GO:0005886">
    <property type="term" value="C:plasma membrane"/>
    <property type="evidence" value="ECO:0007669"/>
    <property type="project" value="UniProtKB-SubCell"/>
</dbReference>
<dbReference type="GO" id="GO:0032259">
    <property type="term" value="P:methylation"/>
    <property type="evidence" value="ECO:0007669"/>
    <property type="project" value="UniProtKB-KW"/>
</dbReference>
<evidence type="ECO:0000313" key="13">
    <source>
        <dbReference type="Proteomes" id="UP000245577"/>
    </source>
</evidence>
<dbReference type="InterPro" id="IPR011307">
    <property type="entry name" value="MeTrfase_F"/>
</dbReference>
<evidence type="ECO:0000259" key="11">
    <source>
        <dbReference type="Pfam" id="PF09472"/>
    </source>
</evidence>
<dbReference type="Proteomes" id="UP000245577">
    <property type="component" value="Unassembled WGS sequence"/>
</dbReference>
<evidence type="ECO:0000256" key="5">
    <source>
        <dbReference type="ARBA" id="ARBA00022692"/>
    </source>
</evidence>
<organism evidence="12 13">
    <name type="scientific">Methanobrevibacter woesei</name>
    <dbReference type="NCBI Taxonomy" id="190976"/>
    <lineage>
        <taxon>Archaea</taxon>
        <taxon>Methanobacteriati</taxon>
        <taxon>Methanobacteriota</taxon>
        <taxon>Methanomada group</taxon>
        <taxon>Methanobacteria</taxon>
        <taxon>Methanobacteriales</taxon>
        <taxon>Methanobacteriaceae</taxon>
        <taxon>Methanobrevibacter</taxon>
    </lineage>
</organism>
<gene>
    <name evidence="10" type="primary">mtrF</name>
    <name evidence="12" type="ORF">MBBWO_06690</name>
</gene>
<evidence type="ECO:0000256" key="6">
    <source>
        <dbReference type="ARBA" id="ARBA00022967"/>
    </source>
</evidence>
<keyword evidence="9 10" id="KW-0472">Membrane</keyword>
<evidence type="ECO:0000313" key="12">
    <source>
        <dbReference type="EMBL" id="PWB85823.1"/>
    </source>
</evidence>
<keyword evidence="8 10" id="KW-0484">Methanogenesis</keyword>
<keyword evidence="3 10" id="KW-0489">Methyltransferase</keyword>
<dbReference type="Pfam" id="PF09472">
    <property type="entry name" value="MtrF"/>
    <property type="match status" value="1"/>
</dbReference>
<keyword evidence="5 10" id="KW-0812">Transmembrane</keyword>
<protein>
    <recommendedName>
        <fullName evidence="10">Tetrahydromethanopterin S-methyltransferase subunit F</fullName>
        <ecNumber evidence="10">7.2.1.4</ecNumber>
    </recommendedName>
    <alternativeName>
        <fullName evidence="10">N5-methyltetrahydromethanopterin--coenzyme M methyltransferase subunit F</fullName>
    </alternativeName>
</protein>
<dbReference type="GO" id="GO:0006730">
    <property type="term" value="P:one-carbon metabolic process"/>
    <property type="evidence" value="ECO:0007669"/>
    <property type="project" value="UniProtKB-UniRule"/>
</dbReference>